<protein>
    <submittedName>
        <fullName evidence="1">Uncharacterized protein</fullName>
    </submittedName>
</protein>
<reference evidence="1" key="1">
    <citation type="journal article" date="2014" name="Proc. Natl. Acad. Sci. U.S.A.">
        <title>Ribonucleotide reductases reveal novel viral diversity and predict biological and ecological features of unknown marine viruses.</title>
        <authorList>
            <person name="Sakowski E.G."/>
            <person name="Munsell E.V."/>
            <person name="Hyatt M."/>
            <person name="Kress W."/>
            <person name="Williamson S.J."/>
            <person name="Nasko D.J."/>
            <person name="Polson S.W."/>
            <person name="Wommack K.E."/>
        </authorList>
    </citation>
    <scope>NUCLEOTIDE SEQUENCE</scope>
</reference>
<evidence type="ECO:0000313" key="1">
    <source>
        <dbReference type="EMBL" id="AIW56784.1"/>
    </source>
</evidence>
<dbReference type="InterPro" id="IPR011604">
    <property type="entry name" value="PDDEXK-like_dom_sf"/>
</dbReference>
<proteinExistence type="predicted"/>
<sequence>MNHPAELALHQYLEDAANGRSTISDEIVDQIAKDVADAVKRQFGSASRKDKFRFRMSNIGRPSCQLWFNKNKPDEALPRPTTFVMNMMLGDIVEAVFKGVLRSADIPFDNSEHVTLKLDDLEISGTYDLVMNGAVDDVKSASDWSYRNKFTDYETLAHSDSFGYVGQLAGYARAAGKEAGGWWVINKANGSFKYIPASGLDIDEQLGKVKDTINKVNNNEFERCFSAVPEYFRGKATGNFTLPSECTFCDYRHLCWETLEERPAIMSQAKDPKTVGYVHIANEGDNNARRR</sequence>
<name>A0A0A0UXW4_9VIRU</name>
<dbReference type="EMBL" id="KM520335">
    <property type="protein sequence ID" value="AIW56784.1"/>
    <property type="molecule type" value="Genomic_DNA"/>
</dbReference>
<organism evidence="1">
    <name type="scientific">uncultured virus</name>
    <dbReference type="NCBI Taxonomy" id="340016"/>
    <lineage>
        <taxon>Viruses</taxon>
        <taxon>environmental samples</taxon>
    </lineage>
</organism>
<accession>A0A0A0UXW4</accession>
<dbReference type="Gene3D" id="3.90.320.10">
    <property type="match status" value="1"/>
</dbReference>